<dbReference type="PANTHER" id="PTHR22854:SF2">
    <property type="entry name" value="INDOLE-3-GLYCEROL-PHOSPHATE SYNTHASE"/>
    <property type="match status" value="1"/>
</dbReference>
<sequence>MAVSSQVDIADTQHTTQNTQHTTHNTKHTTQNPQPTTHNTKPTTHNTQHTTHNTQHTTDYKMNILDHIVADKRKEVDFKKLIIPVSQLEQSVFFERATVSLVNKLQHSSSGIIAEHKRRSPSKSVINQNLNVFDVAKGYEDAGVCGISVLTDGKYFGGSLDDLLLARASCQLPLLRKEFIIDTYQILEAKAYGADVILLIAAILSKEEIKQFSELAKSLNLDVLLEIHDEEELHKSVMPSLDMIGVNNRNLKTFEVSLDTSKHLSTLIPNDFIKVSESGISNIEAIKALQPYGYQGFLIGENFMKTENAGESASTFIKDLLKY</sequence>
<comment type="caution">
    <text evidence="11">The sequence shown here is derived from an EMBL/GenBank/DDBJ whole genome shotgun (WGS) entry which is preliminary data.</text>
</comment>
<dbReference type="AlphaFoldDB" id="A0A327RZT0"/>
<evidence type="ECO:0000256" key="3">
    <source>
        <dbReference type="ARBA" id="ARBA00022605"/>
    </source>
</evidence>
<dbReference type="FunFam" id="3.20.20.70:FF:000024">
    <property type="entry name" value="Indole-3-glycerol phosphate synthase"/>
    <property type="match status" value="1"/>
</dbReference>
<evidence type="ECO:0000256" key="9">
    <source>
        <dbReference type="SAM" id="MobiDB-lite"/>
    </source>
</evidence>
<evidence type="ECO:0000256" key="2">
    <source>
        <dbReference type="ARBA" id="ARBA00004696"/>
    </source>
</evidence>
<gene>
    <name evidence="8" type="primary">trpC</name>
    <name evidence="11" type="ORF">LX77_02719</name>
</gene>
<keyword evidence="12" id="KW-1185">Reference proteome</keyword>
<reference evidence="11 12" key="1">
    <citation type="submission" date="2018-06" db="EMBL/GenBank/DDBJ databases">
        <title>Genomic Encyclopedia of Archaeal and Bacterial Type Strains, Phase II (KMG-II): from individual species to whole genera.</title>
        <authorList>
            <person name="Goeker M."/>
        </authorList>
    </citation>
    <scope>NUCLEOTIDE SEQUENCE [LARGE SCALE GENOMIC DNA]</scope>
    <source>
        <strain evidence="11 12">DSM 12408</strain>
    </source>
</reference>
<name>A0A327RZT0_9FLAO</name>
<comment type="pathway">
    <text evidence="2 8">Amino-acid biosynthesis; L-tryptophan biosynthesis; L-tryptophan from chorismate: step 4/5.</text>
</comment>
<dbReference type="Gene3D" id="3.20.20.70">
    <property type="entry name" value="Aldolase class I"/>
    <property type="match status" value="1"/>
</dbReference>
<dbReference type="GO" id="GO:0004425">
    <property type="term" value="F:indole-3-glycerol-phosphate synthase activity"/>
    <property type="evidence" value="ECO:0007669"/>
    <property type="project" value="UniProtKB-UniRule"/>
</dbReference>
<feature type="compositionally biased region" description="Low complexity" evidence="9">
    <location>
        <begin position="12"/>
        <end position="55"/>
    </location>
</feature>
<organism evidence="11 12">
    <name type="scientific">Gelidibacter algens</name>
    <dbReference type="NCBI Taxonomy" id="49280"/>
    <lineage>
        <taxon>Bacteria</taxon>
        <taxon>Pseudomonadati</taxon>
        <taxon>Bacteroidota</taxon>
        <taxon>Flavobacteriia</taxon>
        <taxon>Flavobacteriales</taxon>
        <taxon>Flavobacteriaceae</taxon>
        <taxon>Gelidibacter</taxon>
    </lineage>
</organism>
<evidence type="ECO:0000256" key="8">
    <source>
        <dbReference type="HAMAP-Rule" id="MF_00134"/>
    </source>
</evidence>
<dbReference type="NCBIfam" id="NF001377">
    <property type="entry name" value="PRK00278.2-4"/>
    <property type="match status" value="1"/>
</dbReference>
<keyword evidence="6 8" id="KW-0057">Aromatic amino acid biosynthesis</keyword>
<dbReference type="GO" id="GO:0000162">
    <property type="term" value="P:L-tryptophan biosynthetic process"/>
    <property type="evidence" value="ECO:0007669"/>
    <property type="project" value="UniProtKB-UniRule"/>
</dbReference>
<evidence type="ECO:0000256" key="5">
    <source>
        <dbReference type="ARBA" id="ARBA00022822"/>
    </source>
</evidence>
<dbReference type="InterPro" id="IPR045186">
    <property type="entry name" value="Indole-3-glycerol_P_synth"/>
</dbReference>
<dbReference type="EC" id="4.1.1.48" evidence="8"/>
<dbReference type="InterPro" id="IPR013798">
    <property type="entry name" value="Indole-3-glycerol_P_synth_dom"/>
</dbReference>
<accession>A0A327RZT0</accession>
<feature type="domain" description="Indole-3-glycerol phosphate synthase" evidence="10">
    <location>
        <begin position="65"/>
        <end position="312"/>
    </location>
</feature>
<dbReference type="PANTHER" id="PTHR22854">
    <property type="entry name" value="TRYPTOPHAN BIOSYNTHESIS PROTEIN"/>
    <property type="match status" value="1"/>
</dbReference>
<dbReference type="Pfam" id="PF00218">
    <property type="entry name" value="IGPS"/>
    <property type="match status" value="1"/>
</dbReference>
<dbReference type="Proteomes" id="UP000248987">
    <property type="component" value="Unassembled WGS sequence"/>
</dbReference>
<evidence type="ECO:0000256" key="1">
    <source>
        <dbReference type="ARBA" id="ARBA00001633"/>
    </source>
</evidence>
<evidence type="ECO:0000256" key="6">
    <source>
        <dbReference type="ARBA" id="ARBA00023141"/>
    </source>
</evidence>
<proteinExistence type="inferred from homology"/>
<comment type="similarity">
    <text evidence="8">Belongs to the TrpC family.</text>
</comment>
<evidence type="ECO:0000313" key="12">
    <source>
        <dbReference type="Proteomes" id="UP000248987"/>
    </source>
</evidence>
<dbReference type="InterPro" id="IPR011060">
    <property type="entry name" value="RibuloseP-bd_barrel"/>
</dbReference>
<dbReference type="CDD" id="cd00331">
    <property type="entry name" value="IGPS"/>
    <property type="match status" value="1"/>
</dbReference>
<keyword evidence="7 8" id="KW-0456">Lyase</keyword>
<comment type="catalytic activity">
    <reaction evidence="1 8">
        <text>1-(2-carboxyphenylamino)-1-deoxy-D-ribulose 5-phosphate + H(+) = (1S,2R)-1-C-(indol-3-yl)glycerol 3-phosphate + CO2 + H2O</text>
        <dbReference type="Rhea" id="RHEA:23476"/>
        <dbReference type="ChEBI" id="CHEBI:15377"/>
        <dbReference type="ChEBI" id="CHEBI:15378"/>
        <dbReference type="ChEBI" id="CHEBI:16526"/>
        <dbReference type="ChEBI" id="CHEBI:58613"/>
        <dbReference type="ChEBI" id="CHEBI:58866"/>
        <dbReference type="EC" id="4.1.1.48"/>
    </reaction>
</comment>
<protein>
    <recommendedName>
        <fullName evidence="8">Indole-3-glycerol phosphate synthase</fullName>
        <shortName evidence="8">IGPS</shortName>
        <ecNumber evidence="8">4.1.1.48</ecNumber>
    </recommendedName>
</protein>
<dbReference type="InterPro" id="IPR013785">
    <property type="entry name" value="Aldolase_TIM"/>
</dbReference>
<evidence type="ECO:0000256" key="4">
    <source>
        <dbReference type="ARBA" id="ARBA00022793"/>
    </source>
</evidence>
<keyword evidence="5 8" id="KW-0822">Tryptophan biosynthesis</keyword>
<keyword evidence="4 8" id="KW-0210">Decarboxylase</keyword>
<dbReference type="SUPFAM" id="SSF51366">
    <property type="entry name" value="Ribulose-phoshate binding barrel"/>
    <property type="match status" value="1"/>
</dbReference>
<dbReference type="EMBL" id="QLLQ01000011">
    <property type="protein sequence ID" value="RAJ22061.1"/>
    <property type="molecule type" value="Genomic_DNA"/>
</dbReference>
<dbReference type="GO" id="GO:0004640">
    <property type="term" value="F:phosphoribosylanthranilate isomerase activity"/>
    <property type="evidence" value="ECO:0007669"/>
    <property type="project" value="TreeGrafter"/>
</dbReference>
<evidence type="ECO:0000259" key="10">
    <source>
        <dbReference type="Pfam" id="PF00218"/>
    </source>
</evidence>
<evidence type="ECO:0000256" key="7">
    <source>
        <dbReference type="ARBA" id="ARBA00023239"/>
    </source>
</evidence>
<evidence type="ECO:0000313" key="11">
    <source>
        <dbReference type="EMBL" id="RAJ22061.1"/>
    </source>
</evidence>
<dbReference type="HAMAP" id="MF_00134_B">
    <property type="entry name" value="IGPS_B"/>
    <property type="match status" value="1"/>
</dbReference>
<dbReference type="UniPathway" id="UPA00035">
    <property type="reaction ID" value="UER00043"/>
</dbReference>
<keyword evidence="3 8" id="KW-0028">Amino-acid biosynthesis</keyword>
<feature type="region of interest" description="Disordered" evidence="9">
    <location>
        <begin position="1"/>
        <end position="55"/>
    </location>
</feature>